<feature type="compositionally biased region" description="Basic and acidic residues" evidence="1">
    <location>
        <begin position="1"/>
        <end position="10"/>
    </location>
</feature>
<protein>
    <submittedName>
        <fullName evidence="2">Uncharacterized protein</fullName>
    </submittedName>
</protein>
<evidence type="ECO:0000313" key="3">
    <source>
        <dbReference type="Proteomes" id="UP000800093"/>
    </source>
</evidence>
<accession>A0A9P4NCW3</accession>
<feature type="compositionally biased region" description="Basic and acidic residues" evidence="1">
    <location>
        <begin position="161"/>
        <end position="173"/>
    </location>
</feature>
<comment type="caution">
    <text evidence="2">The sequence shown here is derived from an EMBL/GenBank/DDBJ whole genome shotgun (WGS) entry which is preliminary data.</text>
</comment>
<dbReference type="AlphaFoldDB" id="A0A9P4NCW3"/>
<organism evidence="2 3">
    <name type="scientific">Lojkania enalia</name>
    <dbReference type="NCBI Taxonomy" id="147567"/>
    <lineage>
        <taxon>Eukaryota</taxon>
        <taxon>Fungi</taxon>
        <taxon>Dikarya</taxon>
        <taxon>Ascomycota</taxon>
        <taxon>Pezizomycotina</taxon>
        <taxon>Dothideomycetes</taxon>
        <taxon>Pleosporomycetidae</taxon>
        <taxon>Pleosporales</taxon>
        <taxon>Pleosporales incertae sedis</taxon>
        <taxon>Lojkania</taxon>
    </lineage>
</organism>
<evidence type="ECO:0000256" key="1">
    <source>
        <dbReference type="SAM" id="MobiDB-lite"/>
    </source>
</evidence>
<sequence>MRDWRIEEKGISGTGAARSTSSHGVVADVPGNCRIASRDWSVCDALYDFSRYVSGSMRWGAERWPSVAQQSQQTYLSKWKSIFKRPLFSEATHAIYWWKCGDSYFTKYSSCSFDRAAHDPDNLLNPLHSSVRPIGFDEAPSRPSVDSPVPAKRGLRGSTMEGERISENRENRADCSYTRRTSNNEASVFGSTYPIIDTSVLNGIYINPVGCGSEASYARDAKTGEVIPVLLSEVGKASRFGDKQYGEEGKCHVFEVVLQSKEVTVCPACARSPKRSWGPSLAIDEGVRP</sequence>
<dbReference type="EMBL" id="ML986578">
    <property type="protein sequence ID" value="KAF2270808.1"/>
    <property type="molecule type" value="Genomic_DNA"/>
</dbReference>
<dbReference type="OrthoDB" id="3929108at2759"/>
<proteinExistence type="predicted"/>
<reference evidence="3" key="1">
    <citation type="journal article" date="2020" name="Stud. Mycol.">
        <title>101 Dothideomycetes genomes: A test case for predicting lifestyles and emergence of pathogens.</title>
        <authorList>
            <person name="Haridas S."/>
            <person name="Albert R."/>
            <person name="Binder M."/>
            <person name="Bloem J."/>
            <person name="LaButti K."/>
            <person name="Salamov A."/>
            <person name="Andreopoulos B."/>
            <person name="Baker S."/>
            <person name="Barry K."/>
            <person name="Bills G."/>
            <person name="Bluhm B."/>
            <person name="Cannon C."/>
            <person name="Castanera R."/>
            <person name="Culley D."/>
            <person name="Daum C."/>
            <person name="Ezra D."/>
            <person name="Gonzalez J."/>
            <person name="Henrissat B."/>
            <person name="Kuo A."/>
            <person name="Liang C."/>
            <person name="Lipzen A."/>
            <person name="Lutzoni F."/>
            <person name="Magnuson J."/>
            <person name="Mondo S."/>
            <person name="Nolan M."/>
            <person name="Ohm R."/>
            <person name="Pangilinan J."/>
            <person name="Park H.-J."/>
            <person name="Ramirez L."/>
            <person name="Alfaro M."/>
            <person name="Sun H."/>
            <person name="Tritt A."/>
            <person name="Yoshinaga Y."/>
            <person name="Zwiers L.-H."/>
            <person name="Turgeon B."/>
            <person name="Goodwin S."/>
            <person name="Spatafora J."/>
            <person name="Crous P."/>
            <person name="Grigoriev I."/>
        </authorList>
    </citation>
    <scope>NUCLEOTIDE SEQUENCE [LARGE SCALE GENOMIC DNA]</scope>
    <source>
        <strain evidence="3">CBS 304.66</strain>
    </source>
</reference>
<feature type="region of interest" description="Disordered" evidence="1">
    <location>
        <begin position="1"/>
        <end position="20"/>
    </location>
</feature>
<name>A0A9P4NCW3_9PLEO</name>
<dbReference type="Proteomes" id="UP000800093">
    <property type="component" value="Unassembled WGS sequence"/>
</dbReference>
<feature type="region of interest" description="Disordered" evidence="1">
    <location>
        <begin position="137"/>
        <end position="174"/>
    </location>
</feature>
<keyword evidence="3" id="KW-1185">Reference proteome</keyword>
<gene>
    <name evidence="2" type="ORF">CC78DRAFT_573161</name>
</gene>
<evidence type="ECO:0000313" key="2">
    <source>
        <dbReference type="EMBL" id="KAF2270808.1"/>
    </source>
</evidence>